<dbReference type="InterPro" id="IPR036390">
    <property type="entry name" value="WH_DNA-bd_sf"/>
</dbReference>
<dbReference type="PANTHER" id="PTHR43252:SF6">
    <property type="entry name" value="NEGATIVE TRANSCRIPTION REGULATOR PADR"/>
    <property type="match status" value="1"/>
</dbReference>
<evidence type="ECO:0000313" key="2">
    <source>
        <dbReference type="EMBL" id="MVU76941.1"/>
    </source>
</evidence>
<keyword evidence="3" id="KW-1185">Reference proteome</keyword>
<evidence type="ECO:0000313" key="3">
    <source>
        <dbReference type="Proteomes" id="UP000466794"/>
    </source>
</evidence>
<dbReference type="InterPro" id="IPR036388">
    <property type="entry name" value="WH-like_DNA-bd_sf"/>
</dbReference>
<dbReference type="SUPFAM" id="SSF46785">
    <property type="entry name" value="Winged helix' DNA-binding domain"/>
    <property type="match status" value="1"/>
</dbReference>
<dbReference type="RefSeq" id="WP_157355755.1">
    <property type="nucleotide sequence ID" value="NZ_WRPP01000001.1"/>
</dbReference>
<gene>
    <name evidence="2" type="ORF">GPX89_06740</name>
</gene>
<dbReference type="InterPro" id="IPR005149">
    <property type="entry name" value="Tscrpt_reg_PadR_N"/>
</dbReference>
<dbReference type="Proteomes" id="UP000466794">
    <property type="component" value="Unassembled WGS sequence"/>
</dbReference>
<sequence>MQLDYVILGALALGRYSGYDLRRWMEGPGRYIGYGVQLPQIYRRLGKLVEHGWVEFDIDPREGRPDAKIYTLTDAGREVLLDWARSPFEPSPRPKDPDFMLRLIFAGQLDREIAIDIVRTELEYRRKHDNLSAATPFPAEYEPQIPELDPEWAREIQTMAHEHGYASTASYIAWLELTLARLEAGRAN</sequence>
<dbReference type="Gene3D" id="1.10.10.10">
    <property type="entry name" value="Winged helix-like DNA-binding domain superfamily/Winged helix DNA-binding domain"/>
    <property type="match status" value="1"/>
</dbReference>
<organism evidence="2 3">
    <name type="scientific">Nocardia terrae</name>
    <dbReference type="NCBI Taxonomy" id="2675851"/>
    <lineage>
        <taxon>Bacteria</taxon>
        <taxon>Bacillati</taxon>
        <taxon>Actinomycetota</taxon>
        <taxon>Actinomycetes</taxon>
        <taxon>Mycobacteriales</taxon>
        <taxon>Nocardiaceae</taxon>
        <taxon>Nocardia</taxon>
    </lineage>
</organism>
<proteinExistence type="predicted"/>
<accession>A0A7K1URI6</accession>
<dbReference type="PANTHER" id="PTHR43252">
    <property type="entry name" value="TRANSCRIPTIONAL REGULATOR YQJI"/>
    <property type="match status" value="1"/>
</dbReference>
<dbReference type="EMBL" id="WRPP01000001">
    <property type="protein sequence ID" value="MVU76941.1"/>
    <property type="molecule type" value="Genomic_DNA"/>
</dbReference>
<name>A0A7K1URI6_9NOCA</name>
<reference evidence="2 3" key="1">
    <citation type="submission" date="2019-12" db="EMBL/GenBank/DDBJ databases">
        <title>Nocardia sp. nov. ET3-3 isolated from soil.</title>
        <authorList>
            <person name="Kanchanasin P."/>
            <person name="Tanasupawat S."/>
            <person name="Yuki M."/>
            <person name="Kudo T."/>
        </authorList>
    </citation>
    <scope>NUCLEOTIDE SEQUENCE [LARGE SCALE GENOMIC DNA]</scope>
    <source>
        <strain evidence="2 3">ET3-3</strain>
    </source>
</reference>
<dbReference type="AlphaFoldDB" id="A0A7K1URI6"/>
<protein>
    <submittedName>
        <fullName evidence="2">PadR family transcriptional regulator</fullName>
    </submittedName>
</protein>
<evidence type="ECO:0000259" key="1">
    <source>
        <dbReference type="Pfam" id="PF03551"/>
    </source>
</evidence>
<feature type="domain" description="Transcription regulator PadR N-terminal" evidence="1">
    <location>
        <begin position="7"/>
        <end position="80"/>
    </location>
</feature>
<comment type="caution">
    <text evidence="2">The sequence shown here is derived from an EMBL/GenBank/DDBJ whole genome shotgun (WGS) entry which is preliminary data.</text>
</comment>
<dbReference type="Pfam" id="PF03551">
    <property type="entry name" value="PadR"/>
    <property type="match status" value="1"/>
</dbReference>